<evidence type="ECO:0000313" key="9">
    <source>
        <dbReference type="Proteomes" id="UP000286287"/>
    </source>
</evidence>
<dbReference type="OrthoDB" id="9785687at2"/>
<dbReference type="Pfam" id="PF14659">
    <property type="entry name" value="Phage_int_SAM_3"/>
    <property type="match status" value="1"/>
</dbReference>
<dbReference type="SUPFAM" id="SSF56349">
    <property type="entry name" value="DNA breaking-rejoining enzymes"/>
    <property type="match status" value="1"/>
</dbReference>
<comment type="similarity">
    <text evidence="1">Belongs to the 'phage' integrase family.</text>
</comment>
<feature type="domain" description="Tyr recombinase" evidence="6">
    <location>
        <begin position="176"/>
        <end position="391"/>
    </location>
</feature>
<dbReference type="GO" id="GO:0006310">
    <property type="term" value="P:DNA recombination"/>
    <property type="evidence" value="ECO:0007669"/>
    <property type="project" value="UniProtKB-KW"/>
</dbReference>
<dbReference type="PROSITE" id="PS51898">
    <property type="entry name" value="TYR_RECOMBINASE"/>
    <property type="match status" value="1"/>
</dbReference>
<keyword evidence="2" id="KW-0229">DNA integration</keyword>
<keyword evidence="9" id="KW-1185">Reference proteome</keyword>
<evidence type="ECO:0000256" key="5">
    <source>
        <dbReference type="PROSITE-ProRule" id="PRU01248"/>
    </source>
</evidence>
<dbReference type="InterPro" id="IPR004107">
    <property type="entry name" value="Integrase_SAM-like_N"/>
</dbReference>
<evidence type="ECO:0000259" key="7">
    <source>
        <dbReference type="PROSITE" id="PS51900"/>
    </source>
</evidence>
<proteinExistence type="inferred from homology"/>
<comment type="caution">
    <text evidence="8">The sequence shown here is derived from an EMBL/GenBank/DDBJ whole genome shotgun (WGS) entry which is preliminary data.</text>
</comment>
<reference evidence="8 9" key="1">
    <citation type="submission" date="2018-09" db="EMBL/GenBank/DDBJ databases">
        <authorList>
            <person name="Zhu H."/>
        </authorList>
    </citation>
    <scope>NUCLEOTIDE SEQUENCE [LARGE SCALE GENOMIC DNA]</scope>
    <source>
        <strain evidence="8 9">K2S05-167</strain>
    </source>
</reference>
<organism evidence="8 9">
    <name type="scientific">Deinococcus cavernae</name>
    <dbReference type="NCBI Taxonomy" id="2320857"/>
    <lineage>
        <taxon>Bacteria</taxon>
        <taxon>Thermotogati</taxon>
        <taxon>Deinococcota</taxon>
        <taxon>Deinococci</taxon>
        <taxon>Deinococcales</taxon>
        <taxon>Deinococcaceae</taxon>
        <taxon>Deinococcus</taxon>
    </lineage>
</organism>
<accession>A0A418VHW2</accession>
<dbReference type="PANTHER" id="PTHR30349:SF64">
    <property type="entry name" value="PROPHAGE INTEGRASE INTD-RELATED"/>
    <property type="match status" value="1"/>
</dbReference>
<dbReference type="Proteomes" id="UP000286287">
    <property type="component" value="Unassembled WGS sequence"/>
</dbReference>
<dbReference type="GO" id="GO:0003677">
    <property type="term" value="F:DNA binding"/>
    <property type="evidence" value="ECO:0007669"/>
    <property type="project" value="UniProtKB-UniRule"/>
</dbReference>
<name>A0A418VHW2_9DEIO</name>
<evidence type="ECO:0000256" key="3">
    <source>
        <dbReference type="ARBA" id="ARBA00023125"/>
    </source>
</evidence>
<keyword evidence="4" id="KW-0233">DNA recombination</keyword>
<dbReference type="PANTHER" id="PTHR30349">
    <property type="entry name" value="PHAGE INTEGRASE-RELATED"/>
    <property type="match status" value="1"/>
</dbReference>
<dbReference type="GO" id="GO:0015074">
    <property type="term" value="P:DNA integration"/>
    <property type="evidence" value="ECO:0007669"/>
    <property type="project" value="UniProtKB-KW"/>
</dbReference>
<keyword evidence="3 5" id="KW-0238">DNA-binding</keyword>
<sequence>MGKRANGEGTISKRVKDGKVIGWRTAVTVGYDEKGQQIRRWISGKTQSEVTEALRKLKNDLADGRLVGRGDLTVGTYLDQWLEHVENKGLKPNTARSYRDAVRLYLKPHLGKLPLEKLRPTDVEGLISKLRRSGKSSALMGYALRVLKMALKQAVIWQLVPNNVAWGIKAPKKEDRDLHCWTEQQAARFLRLAKDHRLYAAFYLALATGMRRGEILGLRWRYIDWERQRLTIRNHLVENRLPGTEGKLHRGQPTVSAIQVTLQTPKTRKSRRVVILSPGTVARLREHQQRQQQEREILGPDWLDEDFVFANEFGGPTAPRTLYGWYRELVKEAGLPYLRFHDLRHTAASLMIQRGLSPKVVSDRLGHTDIAFTMRVYAHLYDEQREEAAFDLEEDATGPGDEET</sequence>
<dbReference type="InterPro" id="IPR013762">
    <property type="entry name" value="Integrase-like_cat_sf"/>
</dbReference>
<protein>
    <submittedName>
        <fullName evidence="8">Site-specific integrase</fullName>
    </submittedName>
</protein>
<dbReference type="EMBL" id="QYUJ01000004">
    <property type="protein sequence ID" value="RJF75630.1"/>
    <property type="molecule type" value="Genomic_DNA"/>
</dbReference>
<dbReference type="Gene3D" id="1.10.150.130">
    <property type="match status" value="1"/>
</dbReference>
<gene>
    <name evidence="8" type="ORF">D3875_00850</name>
</gene>
<dbReference type="InterPro" id="IPR002104">
    <property type="entry name" value="Integrase_catalytic"/>
</dbReference>
<dbReference type="InterPro" id="IPR050090">
    <property type="entry name" value="Tyrosine_recombinase_XerCD"/>
</dbReference>
<evidence type="ECO:0000313" key="8">
    <source>
        <dbReference type="EMBL" id="RJF75630.1"/>
    </source>
</evidence>
<evidence type="ECO:0000259" key="6">
    <source>
        <dbReference type="PROSITE" id="PS51898"/>
    </source>
</evidence>
<evidence type="ECO:0000256" key="1">
    <source>
        <dbReference type="ARBA" id="ARBA00008857"/>
    </source>
</evidence>
<dbReference type="RefSeq" id="WP_119760154.1">
    <property type="nucleotide sequence ID" value="NZ_QYUJ01000004.1"/>
</dbReference>
<dbReference type="InterPro" id="IPR010998">
    <property type="entry name" value="Integrase_recombinase_N"/>
</dbReference>
<evidence type="ECO:0000256" key="2">
    <source>
        <dbReference type="ARBA" id="ARBA00022908"/>
    </source>
</evidence>
<feature type="domain" description="Core-binding (CB)" evidence="7">
    <location>
        <begin position="72"/>
        <end position="155"/>
    </location>
</feature>
<dbReference type="PROSITE" id="PS51900">
    <property type="entry name" value="CB"/>
    <property type="match status" value="1"/>
</dbReference>
<dbReference type="CDD" id="cd01189">
    <property type="entry name" value="INT_ICEBs1_C_like"/>
    <property type="match status" value="1"/>
</dbReference>
<dbReference type="InterPro" id="IPR044068">
    <property type="entry name" value="CB"/>
</dbReference>
<dbReference type="AlphaFoldDB" id="A0A418VHW2"/>
<evidence type="ECO:0000256" key="4">
    <source>
        <dbReference type="ARBA" id="ARBA00023172"/>
    </source>
</evidence>
<dbReference type="Pfam" id="PF00589">
    <property type="entry name" value="Phage_integrase"/>
    <property type="match status" value="1"/>
</dbReference>
<dbReference type="Gene3D" id="1.10.443.10">
    <property type="entry name" value="Intergrase catalytic core"/>
    <property type="match status" value="1"/>
</dbReference>
<dbReference type="InterPro" id="IPR011010">
    <property type="entry name" value="DNA_brk_join_enz"/>
</dbReference>